<protein>
    <recommendedName>
        <fullName evidence="4">Lipocalin-like domain-containing protein</fullName>
    </recommendedName>
</protein>
<dbReference type="EMBL" id="JBIPKE010000019">
    <property type="protein sequence ID" value="MFH6985233.1"/>
    <property type="molecule type" value="Genomic_DNA"/>
</dbReference>
<comment type="caution">
    <text evidence="2">The sequence shown here is derived from an EMBL/GenBank/DDBJ whole genome shotgun (WGS) entry which is preliminary data.</text>
</comment>
<feature type="compositionally biased region" description="Acidic residues" evidence="1">
    <location>
        <begin position="31"/>
        <end position="46"/>
    </location>
</feature>
<dbReference type="Proteomes" id="UP001610063">
    <property type="component" value="Unassembled WGS sequence"/>
</dbReference>
<evidence type="ECO:0000256" key="1">
    <source>
        <dbReference type="SAM" id="MobiDB-lite"/>
    </source>
</evidence>
<keyword evidence="3" id="KW-1185">Reference proteome</keyword>
<reference evidence="2 3" key="1">
    <citation type="journal article" date="2013" name="Int. J. Syst. Evol. Microbiol.">
        <title>Marinoscillum luteum sp. nov., isolated from marine sediment.</title>
        <authorList>
            <person name="Cha I.T."/>
            <person name="Park S.J."/>
            <person name="Kim S.J."/>
            <person name="Kim J.G."/>
            <person name="Jung M.Y."/>
            <person name="Shin K.S."/>
            <person name="Kwon K.K."/>
            <person name="Yang S.H."/>
            <person name="Seo Y.S."/>
            <person name="Rhee S.K."/>
        </authorList>
    </citation>
    <scope>NUCLEOTIDE SEQUENCE [LARGE SCALE GENOMIC DNA]</scope>
    <source>
        <strain evidence="2 3">KCTC 23939</strain>
    </source>
</reference>
<evidence type="ECO:0008006" key="4">
    <source>
        <dbReference type="Google" id="ProtNLM"/>
    </source>
</evidence>
<evidence type="ECO:0000313" key="2">
    <source>
        <dbReference type="EMBL" id="MFH6985233.1"/>
    </source>
</evidence>
<accession>A0ABW7NC90</accession>
<dbReference type="RefSeq" id="WP_395418707.1">
    <property type="nucleotide sequence ID" value="NZ_JBIPKE010000019.1"/>
</dbReference>
<evidence type="ECO:0000313" key="3">
    <source>
        <dbReference type="Proteomes" id="UP001610063"/>
    </source>
</evidence>
<dbReference type="PROSITE" id="PS51257">
    <property type="entry name" value="PROKAR_LIPOPROTEIN"/>
    <property type="match status" value="1"/>
</dbReference>
<gene>
    <name evidence="2" type="ORF">ACHKAR_17405</name>
</gene>
<proteinExistence type="predicted"/>
<feature type="region of interest" description="Disordered" evidence="1">
    <location>
        <begin position="22"/>
        <end position="46"/>
    </location>
</feature>
<sequence length="169" mass="19447">MRTVLLIAYLFLLYACTESDTPVPNQTPAEQEVDTTSENGTEDPETADYSIQGDWTTTSEQHTFCQLPENQCSVESYTSINAFWISRMECTSDSVFFYNENAPDNLYGKYSYETLDSVTFAIDLGPNTLIYGIFQINWSDSDHLSLTNEFYNEDSSYFFSDIYFLNRDQ</sequence>
<organism evidence="2 3">
    <name type="scientific">Marinoscillum luteum</name>
    <dbReference type="NCBI Taxonomy" id="861051"/>
    <lineage>
        <taxon>Bacteria</taxon>
        <taxon>Pseudomonadati</taxon>
        <taxon>Bacteroidota</taxon>
        <taxon>Cytophagia</taxon>
        <taxon>Cytophagales</taxon>
        <taxon>Reichenbachiellaceae</taxon>
        <taxon>Marinoscillum</taxon>
    </lineage>
</organism>
<name>A0ABW7NC90_9BACT</name>